<dbReference type="SMART" id="SM00091">
    <property type="entry name" value="PAS"/>
    <property type="match status" value="2"/>
</dbReference>
<dbReference type="CDD" id="cd01948">
    <property type="entry name" value="EAL"/>
    <property type="match status" value="1"/>
</dbReference>
<dbReference type="InterPro" id="IPR035965">
    <property type="entry name" value="PAS-like_dom_sf"/>
</dbReference>
<dbReference type="SUPFAM" id="SSF141868">
    <property type="entry name" value="EAL domain-like"/>
    <property type="match status" value="1"/>
</dbReference>
<dbReference type="InterPro" id="IPR013655">
    <property type="entry name" value="PAS_fold_3"/>
</dbReference>
<comment type="caution">
    <text evidence="6">The sequence shown here is derived from an EMBL/GenBank/DDBJ whole genome shotgun (WGS) entry which is preliminary data.</text>
</comment>
<sequence length="716" mass="81077">MQSTATPRVSHETPPVSYDTAGSTETARMLRTLLGNLDGMVYRCRDDAEWTMEFVSEGVRRLTGYDAADLLFNKRVSYEQITYPDDRERVRNEMHTGLRTQGRFDCEYRIVHATGEIRWVWERGSGVYDAHGKLHAIEGLIQDITARRASSLALREAERRYYNLFENAIEGIFRTTIDGQYLDANPALARIYGFDSPAELIAQLKDIRNQLYVEPSRREEFMALAKARGSVSGFESQVYRKTGEVIWISENARAVFDETGHVACYEGTVEDVTERKVYQARIEQQANFDTLTGLANRALLHDRLQQGIRSAGAYGTRLAVVFVDLDRFKFINDGLGHHVGDELLREMAERLRSSVREGDTVARLGGDEFVLLINGQRGPDAVALVLERMLHAISQPWTSPQGDFNVTCSMGVALYPDDGTNAETLLKHADQAMYRAKEKGRNNFQFFTAELNALITERLELENKLRRALERQQFSLHYQPRVDMRTRRITGAEALIRWHVSDEEVTPPSRFIPVAEEIGLIVPIGKWVLRAACAQNKAWQDAGLPPFVVSVNVSVRQFRQDNLVQTIAEVLRETGLDAQYLEVELTESAVMHDADQFIAMLGQLNDLGVQIALDDFGTGYSSLSYLKRLPVDRLKVDRSFVQDIGSDLDDMTIVKTIIALGHNLGLKVVAEGVETEQQIDFLRANQCDELQGFYFGRPLPGDEFMREFLHFPSSRI</sequence>
<dbReference type="PROSITE" id="PS50112">
    <property type="entry name" value="PAS"/>
    <property type="match status" value="2"/>
</dbReference>
<feature type="region of interest" description="Disordered" evidence="1">
    <location>
        <begin position="1"/>
        <end position="22"/>
    </location>
</feature>
<dbReference type="SMART" id="SM00052">
    <property type="entry name" value="EAL"/>
    <property type="match status" value="1"/>
</dbReference>
<dbReference type="Gene3D" id="3.30.70.270">
    <property type="match status" value="1"/>
</dbReference>
<dbReference type="EMBL" id="JBHSDU010000003">
    <property type="protein sequence ID" value="MFC4310058.1"/>
    <property type="molecule type" value="Genomic_DNA"/>
</dbReference>
<feature type="domain" description="GGDEF" evidence="5">
    <location>
        <begin position="316"/>
        <end position="449"/>
    </location>
</feature>
<dbReference type="PANTHER" id="PTHR44757:SF2">
    <property type="entry name" value="BIOFILM ARCHITECTURE MAINTENANCE PROTEIN MBAA"/>
    <property type="match status" value="1"/>
</dbReference>
<dbReference type="Pfam" id="PF00990">
    <property type="entry name" value="GGDEF"/>
    <property type="match status" value="1"/>
</dbReference>
<dbReference type="CDD" id="cd00130">
    <property type="entry name" value="PAS"/>
    <property type="match status" value="2"/>
</dbReference>
<dbReference type="PROSITE" id="PS50887">
    <property type="entry name" value="GGDEF"/>
    <property type="match status" value="1"/>
</dbReference>
<dbReference type="InterPro" id="IPR029787">
    <property type="entry name" value="Nucleotide_cyclase"/>
</dbReference>
<evidence type="ECO:0000313" key="6">
    <source>
        <dbReference type="EMBL" id="MFC4310058.1"/>
    </source>
</evidence>
<accession>A0ABV8STW7</accession>
<dbReference type="Pfam" id="PF08447">
    <property type="entry name" value="PAS_3"/>
    <property type="match status" value="1"/>
</dbReference>
<dbReference type="Gene3D" id="3.30.450.20">
    <property type="entry name" value="PAS domain"/>
    <property type="match status" value="2"/>
</dbReference>
<dbReference type="InterPro" id="IPR001633">
    <property type="entry name" value="EAL_dom"/>
</dbReference>
<dbReference type="Proteomes" id="UP001595904">
    <property type="component" value="Unassembled WGS sequence"/>
</dbReference>
<name>A0ABV8STW7_9GAMM</name>
<dbReference type="InterPro" id="IPR000014">
    <property type="entry name" value="PAS"/>
</dbReference>
<evidence type="ECO:0000256" key="1">
    <source>
        <dbReference type="SAM" id="MobiDB-lite"/>
    </source>
</evidence>
<dbReference type="InterPro" id="IPR000700">
    <property type="entry name" value="PAS-assoc_C"/>
</dbReference>
<feature type="domain" description="PAC" evidence="3">
    <location>
        <begin position="232"/>
        <end position="284"/>
    </location>
</feature>
<evidence type="ECO:0000313" key="7">
    <source>
        <dbReference type="Proteomes" id="UP001595904"/>
    </source>
</evidence>
<dbReference type="SUPFAM" id="SSF55073">
    <property type="entry name" value="Nucleotide cyclase"/>
    <property type="match status" value="1"/>
</dbReference>
<dbReference type="InterPro" id="IPR043128">
    <property type="entry name" value="Rev_trsase/Diguanyl_cyclase"/>
</dbReference>
<dbReference type="PANTHER" id="PTHR44757">
    <property type="entry name" value="DIGUANYLATE CYCLASE DGCP"/>
    <property type="match status" value="1"/>
</dbReference>
<dbReference type="SMART" id="SM00086">
    <property type="entry name" value="PAC"/>
    <property type="match status" value="3"/>
</dbReference>
<keyword evidence="7" id="KW-1185">Reference proteome</keyword>
<gene>
    <name evidence="6" type="ORF">ACFPN2_13285</name>
</gene>
<evidence type="ECO:0000259" key="2">
    <source>
        <dbReference type="PROSITE" id="PS50112"/>
    </source>
</evidence>
<proteinExistence type="predicted"/>
<evidence type="ECO:0000259" key="4">
    <source>
        <dbReference type="PROSITE" id="PS50883"/>
    </source>
</evidence>
<dbReference type="InterPro" id="IPR001610">
    <property type="entry name" value="PAC"/>
</dbReference>
<dbReference type="Gene3D" id="3.20.20.450">
    <property type="entry name" value="EAL domain"/>
    <property type="match status" value="1"/>
</dbReference>
<dbReference type="Pfam" id="PF13426">
    <property type="entry name" value="PAS_9"/>
    <property type="match status" value="1"/>
</dbReference>
<evidence type="ECO:0000259" key="5">
    <source>
        <dbReference type="PROSITE" id="PS50887"/>
    </source>
</evidence>
<feature type="domain" description="PAS" evidence="2">
    <location>
        <begin position="157"/>
        <end position="194"/>
    </location>
</feature>
<dbReference type="CDD" id="cd01949">
    <property type="entry name" value="GGDEF"/>
    <property type="match status" value="1"/>
</dbReference>
<dbReference type="PROSITE" id="PS50113">
    <property type="entry name" value="PAC"/>
    <property type="match status" value="2"/>
</dbReference>
<dbReference type="NCBIfam" id="TIGR00229">
    <property type="entry name" value="sensory_box"/>
    <property type="match status" value="2"/>
</dbReference>
<dbReference type="InterPro" id="IPR000160">
    <property type="entry name" value="GGDEF_dom"/>
</dbReference>
<feature type="domain" description="EAL" evidence="4">
    <location>
        <begin position="458"/>
        <end position="712"/>
    </location>
</feature>
<dbReference type="SMART" id="SM00267">
    <property type="entry name" value="GGDEF"/>
    <property type="match status" value="1"/>
</dbReference>
<evidence type="ECO:0000259" key="3">
    <source>
        <dbReference type="PROSITE" id="PS50113"/>
    </source>
</evidence>
<dbReference type="InterPro" id="IPR052155">
    <property type="entry name" value="Biofilm_reg_signaling"/>
</dbReference>
<dbReference type="InterPro" id="IPR035919">
    <property type="entry name" value="EAL_sf"/>
</dbReference>
<feature type="domain" description="PAC" evidence="3">
    <location>
        <begin position="104"/>
        <end position="156"/>
    </location>
</feature>
<dbReference type="Pfam" id="PF00563">
    <property type="entry name" value="EAL"/>
    <property type="match status" value="1"/>
</dbReference>
<organism evidence="6 7">
    <name type="scientific">Steroidobacter flavus</name>
    <dbReference type="NCBI Taxonomy" id="1842136"/>
    <lineage>
        <taxon>Bacteria</taxon>
        <taxon>Pseudomonadati</taxon>
        <taxon>Pseudomonadota</taxon>
        <taxon>Gammaproteobacteria</taxon>
        <taxon>Steroidobacterales</taxon>
        <taxon>Steroidobacteraceae</taxon>
        <taxon>Steroidobacter</taxon>
    </lineage>
</organism>
<dbReference type="NCBIfam" id="TIGR00254">
    <property type="entry name" value="GGDEF"/>
    <property type="match status" value="1"/>
</dbReference>
<dbReference type="RefSeq" id="WP_380597241.1">
    <property type="nucleotide sequence ID" value="NZ_JBHSDU010000003.1"/>
</dbReference>
<protein>
    <submittedName>
        <fullName evidence="6">Bifunctional diguanylate cyclase/phosphodiesterase</fullName>
    </submittedName>
</protein>
<dbReference type="PROSITE" id="PS50883">
    <property type="entry name" value="EAL"/>
    <property type="match status" value="1"/>
</dbReference>
<dbReference type="SUPFAM" id="SSF55785">
    <property type="entry name" value="PYP-like sensor domain (PAS domain)"/>
    <property type="match status" value="2"/>
</dbReference>
<reference evidence="7" key="1">
    <citation type="journal article" date="2019" name="Int. J. Syst. Evol. Microbiol.">
        <title>The Global Catalogue of Microorganisms (GCM) 10K type strain sequencing project: providing services to taxonomists for standard genome sequencing and annotation.</title>
        <authorList>
            <consortium name="The Broad Institute Genomics Platform"/>
            <consortium name="The Broad Institute Genome Sequencing Center for Infectious Disease"/>
            <person name="Wu L."/>
            <person name="Ma J."/>
        </authorList>
    </citation>
    <scope>NUCLEOTIDE SEQUENCE [LARGE SCALE GENOMIC DNA]</scope>
    <source>
        <strain evidence="7">CGMCC 1.10759</strain>
    </source>
</reference>
<feature type="domain" description="PAS" evidence="2">
    <location>
        <begin position="26"/>
        <end position="101"/>
    </location>
</feature>